<dbReference type="InterPro" id="IPR000189">
    <property type="entry name" value="Transglyc_AS"/>
</dbReference>
<name>A0A2N5N841_9BACL</name>
<dbReference type="InterPro" id="IPR008258">
    <property type="entry name" value="Transglycosylase_SLT_dom_1"/>
</dbReference>
<evidence type="ECO:0000313" key="4">
    <source>
        <dbReference type="Proteomes" id="UP000234789"/>
    </source>
</evidence>
<proteinExistence type="inferred from homology"/>
<dbReference type="InterPro" id="IPR023346">
    <property type="entry name" value="Lysozyme-like_dom_sf"/>
</dbReference>
<dbReference type="CDD" id="cd00254">
    <property type="entry name" value="LT-like"/>
    <property type="match status" value="1"/>
</dbReference>
<organism evidence="3 4">
    <name type="scientific">Paenibacillus pasadenensis</name>
    <dbReference type="NCBI Taxonomy" id="217090"/>
    <lineage>
        <taxon>Bacteria</taxon>
        <taxon>Bacillati</taxon>
        <taxon>Bacillota</taxon>
        <taxon>Bacilli</taxon>
        <taxon>Bacillales</taxon>
        <taxon>Paenibacillaceae</taxon>
        <taxon>Paenibacillus</taxon>
    </lineage>
</organism>
<dbReference type="SUPFAM" id="SSF53955">
    <property type="entry name" value="Lysozyme-like"/>
    <property type="match status" value="1"/>
</dbReference>
<dbReference type="PROSITE" id="PS00922">
    <property type="entry name" value="TRANSGLYCOSYLASE"/>
    <property type="match status" value="1"/>
</dbReference>
<dbReference type="RefSeq" id="WP_280522985.1">
    <property type="nucleotide sequence ID" value="NZ_NFEZ01000004.1"/>
</dbReference>
<reference evidence="3 4" key="1">
    <citation type="submission" date="2017-05" db="EMBL/GenBank/DDBJ databases">
        <title>Functional genome analysis of Paenibacillus pasadenensis strain R16: insights on endophytic life style and antifungal activity.</title>
        <authorList>
            <person name="Passera A."/>
            <person name="Marcolungo L."/>
            <person name="Casati P."/>
            <person name="Brasca M."/>
            <person name="Quaglino F."/>
            <person name="Delledonne M."/>
        </authorList>
    </citation>
    <scope>NUCLEOTIDE SEQUENCE [LARGE SCALE GENOMIC DNA]</scope>
    <source>
        <strain evidence="3 4">R16</strain>
    </source>
</reference>
<dbReference type="Proteomes" id="UP000234789">
    <property type="component" value="Unassembled WGS sequence"/>
</dbReference>
<dbReference type="Gene3D" id="1.10.530.10">
    <property type="match status" value="1"/>
</dbReference>
<accession>A0A2N5N841</accession>
<dbReference type="EMBL" id="NFEZ01000004">
    <property type="protein sequence ID" value="PLT46517.1"/>
    <property type="molecule type" value="Genomic_DNA"/>
</dbReference>
<dbReference type="GO" id="GO:0016020">
    <property type="term" value="C:membrane"/>
    <property type="evidence" value="ECO:0007669"/>
    <property type="project" value="InterPro"/>
</dbReference>
<feature type="domain" description="Transglycosylase SLT" evidence="2">
    <location>
        <begin position="134"/>
        <end position="230"/>
    </location>
</feature>
<dbReference type="AlphaFoldDB" id="A0A2N5N841"/>
<keyword evidence="4" id="KW-1185">Reference proteome</keyword>
<dbReference type="GO" id="GO:0000270">
    <property type="term" value="P:peptidoglycan metabolic process"/>
    <property type="evidence" value="ECO:0007669"/>
    <property type="project" value="InterPro"/>
</dbReference>
<dbReference type="GO" id="GO:0008933">
    <property type="term" value="F:peptidoglycan lytic transglycosylase activity"/>
    <property type="evidence" value="ECO:0007669"/>
    <property type="project" value="InterPro"/>
</dbReference>
<gene>
    <name evidence="3" type="ORF">B8V81_4948</name>
</gene>
<evidence type="ECO:0000259" key="2">
    <source>
        <dbReference type="Pfam" id="PF01464"/>
    </source>
</evidence>
<evidence type="ECO:0000256" key="1">
    <source>
        <dbReference type="ARBA" id="ARBA00007734"/>
    </source>
</evidence>
<comment type="similarity">
    <text evidence="1">Belongs to the transglycosylase Slt family.</text>
</comment>
<comment type="caution">
    <text evidence="3">The sequence shown here is derived from an EMBL/GenBank/DDBJ whole genome shotgun (WGS) entry which is preliminary data.</text>
</comment>
<protein>
    <submittedName>
        <fullName evidence="3">Lytic transglycosylase</fullName>
    </submittedName>
</protein>
<dbReference type="PANTHER" id="PTHR37423:SF2">
    <property type="entry name" value="MEMBRANE-BOUND LYTIC MUREIN TRANSGLYCOSYLASE C"/>
    <property type="match status" value="1"/>
</dbReference>
<dbReference type="Pfam" id="PF01464">
    <property type="entry name" value="SLT"/>
    <property type="match status" value="1"/>
</dbReference>
<sequence>MSIDPRMLTMLIQQQLRPSLDQLTGGGSQASSGAASAFDQILSQLSGAAGASGLADAGASASADSGMMALAAWSGLSAGTGLNGQAAAAAGGWDASASPALQAALIAAGSGYASSAAAWIGEGAGSAGAEYEGLIASAAARHGLSPKLIRSVIEAESSFQPLAVSGAGAKGLMQLMDGTARGLGVTDSFDPAQNIDGGSKYLSYLLRKLDGSVPAALAAYNAGPGRLDRLGIRDEATLTEHFSELPQETQSYVVKIMAKLGGSGTGL</sequence>
<evidence type="ECO:0000313" key="3">
    <source>
        <dbReference type="EMBL" id="PLT46517.1"/>
    </source>
</evidence>
<dbReference type="PANTHER" id="PTHR37423">
    <property type="entry name" value="SOLUBLE LYTIC MUREIN TRANSGLYCOSYLASE-RELATED"/>
    <property type="match status" value="1"/>
</dbReference>